<accession>A0ABT4ELI4</accession>
<dbReference type="Proteomes" id="UP001527052">
    <property type="component" value="Unassembled WGS sequence"/>
</dbReference>
<evidence type="ECO:0000256" key="3">
    <source>
        <dbReference type="ARBA" id="ARBA00022692"/>
    </source>
</evidence>
<dbReference type="Gene3D" id="3.40.190.10">
    <property type="entry name" value="Periplasmic binding protein-like II"/>
    <property type="match status" value="1"/>
</dbReference>
<dbReference type="PANTHER" id="PTHR30177:SF4">
    <property type="entry name" value="OSMOPROTECTANT IMPORT PERMEASE PROTEIN OSMW"/>
    <property type="match status" value="1"/>
</dbReference>
<proteinExistence type="inferred from homology"/>
<comment type="similarity">
    <text evidence="8">Belongs to the binding-protein-dependent transport system permease family.</text>
</comment>
<comment type="similarity">
    <text evidence="7">In the N-terminal section; belongs to the binding-protein-dependent transport system permease family.</text>
</comment>
<dbReference type="SUPFAM" id="SSF53850">
    <property type="entry name" value="Periplasmic binding protein-like II"/>
    <property type="match status" value="1"/>
</dbReference>
<evidence type="ECO:0000256" key="7">
    <source>
        <dbReference type="ARBA" id="ARBA00035652"/>
    </source>
</evidence>
<dbReference type="Pfam" id="PF00528">
    <property type="entry name" value="BPD_transp_1"/>
    <property type="match status" value="1"/>
</dbReference>
<dbReference type="InterPro" id="IPR035906">
    <property type="entry name" value="MetI-like_sf"/>
</dbReference>
<dbReference type="PANTHER" id="PTHR30177">
    <property type="entry name" value="GLYCINE BETAINE/L-PROLINE TRANSPORT SYSTEM PERMEASE PROTEIN PROW"/>
    <property type="match status" value="1"/>
</dbReference>
<protein>
    <submittedName>
        <fullName evidence="10">Osmoprotectant update ABC transporter permease/substrate-binding subunit OpuFB</fullName>
    </submittedName>
</protein>
<feature type="transmembrane region" description="Helical" evidence="8">
    <location>
        <begin position="145"/>
        <end position="172"/>
    </location>
</feature>
<evidence type="ECO:0000313" key="11">
    <source>
        <dbReference type="Proteomes" id="UP001527052"/>
    </source>
</evidence>
<evidence type="ECO:0000313" key="10">
    <source>
        <dbReference type="EMBL" id="MCY9546383.1"/>
    </source>
</evidence>
<dbReference type="Pfam" id="PF04069">
    <property type="entry name" value="OpuAC"/>
    <property type="match status" value="1"/>
</dbReference>
<keyword evidence="5 8" id="KW-0472">Membrane</keyword>
<keyword evidence="11" id="KW-1185">Reference proteome</keyword>
<dbReference type="RefSeq" id="WP_268636646.1">
    <property type="nucleotide sequence ID" value="NZ_JAMDLZ010000008.1"/>
</dbReference>
<keyword evidence="3 8" id="KW-0812">Transmembrane</keyword>
<evidence type="ECO:0000256" key="6">
    <source>
        <dbReference type="ARBA" id="ARBA00035642"/>
    </source>
</evidence>
<name>A0ABT4ELI4_9BACI</name>
<organism evidence="10 11">
    <name type="scientific">Lysinibacillus xylanilyticus</name>
    <dbReference type="NCBI Taxonomy" id="582475"/>
    <lineage>
        <taxon>Bacteria</taxon>
        <taxon>Bacillati</taxon>
        <taxon>Bacillota</taxon>
        <taxon>Bacilli</taxon>
        <taxon>Bacillales</taxon>
        <taxon>Bacillaceae</taxon>
        <taxon>Lysinibacillus</taxon>
    </lineage>
</organism>
<dbReference type="CDD" id="cd06261">
    <property type="entry name" value="TM_PBP2"/>
    <property type="match status" value="1"/>
</dbReference>
<comment type="subcellular location">
    <subcellularLocation>
        <location evidence="8">Cell membrane</location>
        <topology evidence="8">Multi-pass membrane protein</topology>
    </subcellularLocation>
    <subcellularLocation>
        <location evidence="1">Membrane</location>
        <topology evidence="1">Multi-pass membrane protein</topology>
    </subcellularLocation>
</comment>
<evidence type="ECO:0000256" key="5">
    <source>
        <dbReference type="ARBA" id="ARBA00023136"/>
    </source>
</evidence>
<dbReference type="Gene3D" id="1.10.3720.10">
    <property type="entry name" value="MetI-like"/>
    <property type="match status" value="1"/>
</dbReference>
<feature type="transmembrane region" description="Helical" evidence="8">
    <location>
        <begin position="210"/>
        <end position="229"/>
    </location>
</feature>
<evidence type="ECO:0000256" key="2">
    <source>
        <dbReference type="ARBA" id="ARBA00022448"/>
    </source>
</evidence>
<feature type="domain" description="ABC transmembrane type-1" evidence="9">
    <location>
        <begin position="19"/>
        <end position="198"/>
    </location>
</feature>
<dbReference type="PROSITE" id="PS50928">
    <property type="entry name" value="ABC_TM1"/>
    <property type="match status" value="1"/>
</dbReference>
<gene>
    <name evidence="10" type="primary">opuFB</name>
    <name evidence="10" type="ORF">M5W82_05415</name>
</gene>
<feature type="transmembrane region" description="Helical" evidence="8">
    <location>
        <begin position="23"/>
        <end position="42"/>
    </location>
</feature>
<dbReference type="InterPro" id="IPR051204">
    <property type="entry name" value="ABC_transp_perm/SBD"/>
</dbReference>
<comment type="caution">
    <text evidence="10">The sequence shown here is derived from an EMBL/GenBank/DDBJ whole genome shotgun (WGS) entry which is preliminary data.</text>
</comment>
<feature type="transmembrane region" description="Helical" evidence="8">
    <location>
        <begin position="178"/>
        <end position="198"/>
    </location>
</feature>
<evidence type="ECO:0000259" key="9">
    <source>
        <dbReference type="PROSITE" id="PS50928"/>
    </source>
</evidence>
<keyword evidence="4 8" id="KW-1133">Transmembrane helix</keyword>
<evidence type="ECO:0000256" key="1">
    <source>
        <dbReference type="ARBA" id="ARBA00004141"/>
    </source>
</evidence>
<dbReference type="Gene3D" id="3.40.190.120">
    <property type="entry name" value="Osmoprotection protein (prox), domain 2"/>
    <property type="match status" value="1"/>
</dbReference>
<evidence type="ECO:0000256" key="4">
    <source>
        <dbReference type="ARBA" id="ARBA00022989"/>
    </source>
</evidence>
<dbReference type="SUPFAM" id="SSF161098">
    <property type="entry name" value="MetI-like"/>
    <property type="match status" value="1"/>
</dbReference>
<keyword evidence="2 8" id="KW-0813">Transport</keyword>
<dbReference type="CDD" id="cd13610">
    <property type="entry name" value="PBP2_ChoS"/>
    <property type="match status" value="1"/>
</dbReference>
<dbReference type="InterPro" id="IPR007210">
    <property type="entry name" value="ABC_Gly_betaine_transp_sub-bd"/>
</dbReference>
<evidence type="ECO:0000256" key="8">
    <source>
        <dbReference type="RuleBase" id="RU363032"/>
    </source>
</evidence>
<dbReference type="EMBL" id="JAMDLZ010000008">
    <property type="protein sequence ID" value="MCY9546383.1"/>
    <property type="molecule type" value="Genomic_DNA"/>
</dbReference>
<dbReference type="InterPro" id="IPR058089">
    <property type="entry name" value="EgtUBC_SBD"/>
</dbReference>
<comment type="similarity">
    <text evidence="6">In the C-terminal section; belongs to the OsmX family.</text>
</comment>
<feature type="transmembrane region" description="Helical" evidence="8">
    <location>
        <begin position="54"/>
        <end position="76"/>
    </location>
</feature>
<dbReference type="InterPro" id="IPR000515">
    <property type="entry name" value="MetI-like"/>
</dbReference>
<sequence length="504" mass="55777">MANFLDVFSERKGQLLASLVEHIQISFIALFFAVVIAIPLGIYLTNKKKIAETIIGISAVLQTIPSLALLGLLIPLFGIGKVPAIIALVVYALLPILRNTFTGINEVDLSLKEAAMAMGMNTRKRLVKVELPLAMPVIMAGIRTAMVLIVGTATLAALIGAGGLGDIILLGIDRNNTALIILGAVPAAILALVFDFLLKKLELLSFKKTITALSIISVVALLMIIFPLLNFKEKEEIVIAGKLGSEPEILINMYKLLIENETDLKVQLKPGLGKTSFVFNALKSGSIDIYPEFTGTAISEFLKEEAINNNQEDVYNQAKEGMMNKFEMVMLSPMKYNNTYALAVSKEIADTYHLQTISDIKPIQESIKAGFTLEFNDREDGYLGIQKRYGITLSNITTMEPKLRYQAIESGNIDLLDAYSTDSEIRQYNLQVLTDDQQLFPPYQGAPLLRKETLEKYPEIETALNKLANQITDDEMREMNYQVNVEGQNIEDVAREYLIKVGLF</sequence>
<reference evidence="10 11" key="1">
    <citation type="submission" date="2022-05" db="EMBL/GenBank/DDBJ databases">
        <title>Genome Sequencing of Bee-Associated Microbes.</title>
        <authorList>
            <person name="Dunlap C."/>
        </authorList>
    </citation>
    <scope>NUCLEOTIDE SEQUENCE [LARGE SCALE GENOMIC DNA]</scope>
    <source>
        <strain evidence="10 11">NRRL BD-083</strain>
    </source>
</reference>
<feature type="transmembrane region" description="Helical" evidence="8">
    <location>
        <begin position="82"/>
        <end position="101"/>
    </location>
</feature>